<dbReference type="EMBL" id="SUPK01000005">
    <property type="protein sequence ID" value="TJY41917.1"/>
    <property type="molecule type" value="Genomic_DNA"/>
</dbReference>
<dbReference type="Proteomes" id="UP000309673">
    <property type="component" value="Unassembled WGS sequence"/>
</dbReference>
<dbReference type="InterPro" id="IPR010930">
    <property type="entry name" value="Flg_bb/hook_C_dom"/>
</dbReference>
<dbReference type="SUPFAM" id="SSF117143">
    <property type="entry name" value="Flagellar hook protein flgE"/>
    <property type="match status" value="1"/>
</dbReference>
<accession>A0A4U0FB56</accession>
<evidence type="ECO:0000259" key="3">
    <source>
        <dbReference type="Pfam" id="PF06429"/>
    </source>
</evidence>
<dbReference type="InterPro" id="IPR019776">
    <property type="entry name" value="Flagellar_basal_body_rod_CS"/>
</dbReference>
<comment type="similarity">
    <text evidence="1">Belongs to the flagella basal body rod proteins family.</text>
</comment>
<protein>
    <submittedName>
        <fullName evidence="5">Flagellar hook-basal body protein</fullName>
    </submittedName>
</protein>
<proteinExistence type="inferred from homology"/>
<dbReference type="OrthoDB" id="9800375at2"/>
<keyword evidence="5" id="KW-0969">Cilium</keyword>
<gene>
    <name evidence="5" type="ORF">E5161_12000</name>
</gene>
<sequence>MLRGLYTAAGGMMAQQRRHDTVTNNIANLNTPGFKANNAINRSFPDMLIAAVGGENTREGRVGTLSTGVFAEENMLSMGQGDIRQTFRPQDMALISDLELRTPIPGAVLDGSGKYIDATTGLPVTDANGNAIFQPQAFFTVNTPQGERYTRDGSFQTAADGTLLTAGGSEVLDVNGQRIVINGSWDDIAVTSDGSLIDKTTGQALPNNPRLRLTRVENPNDLIREGNGLFRYDGAQGGIGLLQAGDRAEVRQGFLERSNVDAAQSAVDLMAALRAYEANQKVIQFYDRSLDKAVNEIGKV</sequence>
<dbReference type="PROSITE" id="PS00588">
    <property type="entry name" value="FLAGELLA_BB_ROD"/>
    <property type="match status" value="1"/>
</dbReference>
<feature type="domain" description="Flagellar basal body rod protein N-terminal" evidence="2">
    <location>
        <begin position="5"/>
        <end position="35"/>
    </location>
</feature>
<evidence type="ECO:0000313" key="6">
    <source>
        <dbReference type="Proteomes" id="UP000309673"/>
    </source>
</evidence>
<dbReference type="Pfam" id="PF00460">
    <property type="entry name" value="Flg_bb_rod"/>
    <property type="match status" value="1"/>
</dbReference>
<dbReference type="AlphaFoldDB" id="A0A4U0FB56"/>
<dbReference type="PANTHER" id="PTHR30435:SF19">
    <property type="entry name" value="FLAGELLAR BASAL-BODY ROD PROTEIN FLGG"/>
    <property type="match status" value="1"/>
</dbReference>
<dbReference type="InterPro" id="IPR001444">
    <property type="entry name" value="Flag_bb_rod_N"/>
</dbReference>
<dbReference type="Pfam" id="PF22692">
    <property type="entry name" value="LlgE_F_G_D1"/>
    <property type="match status" value="1"/>
</dbReference>
<evidence type="ECO:0000313" key="5">
    <source>
        <dbReference type="EMBL" id="TJY41917.1"/>
    </source>
</evidence>
<dbReference type="Pfam" id="PF06429">
    <property type="entry name" value="Flg_bbr_C"/>
    <property type="match status" value="1"/>
</dbReference>
<keyword evidence="5" id="KW-0966">Cell projection</keyword>
<feature type="domain" description="Flagellar hook protein FlgE/F/G-like D1" evidence="4">
    <location>
        <begin position="136"/>
        <end position="195"/>
    </location>
</feature>
<dbReference type="InterPro" id="IPR037925">
    <property type="entry name" value="FlgE/F/G-like"/>
</dbReference>
<organism evidence="5 6">
    <name type="scientific">Cohnella pontilimi</name>
    <dbReference type="NCBI Taxonomy" id="2564100"/>
    <lineage>
        <taxon>Bacteria</taxon>
        <taxon>Bacillati</taxon>
        <taxon>Bacillota</taxon>
        <taxon>Bacilli</taxon>
        <taxon>Bacillales</taxon>
        <taxon>Paenibacillaceae</taxon>
        <taxon>Cohnella</taxon>
    </lineage>
</organism>
<reference evidence="5 6" key="1">
    <citation type="submission" date="2019-04" db="EMBL/GenBank/DDBJ databases">
        <title>Cohnella sp. nov., isolated from soil.</title>
        <authorList>
            <person name="Kim W."/>
        </authorList>
    </citation>
    <scope>NUCLEOTIDE SEQUENCE [LARGE SCALE GENOMIC DNA]</scope>
    <source>
        <strain evidence="5 6">CAU 1483</strain>
    </source>
</reference>
<keyword evidence="6" id="KW-1185">Reference proteome</keyword>
<dbReference type="RefSeq" id="WP_136778051.1">
    <property type="nucleotide sequence ID" value="NZ_SUPK01000005.1"/>
</dbReference>
<keyword evidence="5" id="KW-0282">Flagellum</keyword>
<feature type="domain" description="Flagellar basal-body/hook protein C-terminal" evidence="3">
    <location>
        <begin position="251"/>
        <end position="295"/>
    </location>
</feature>
<comment type="caution">
    <text evidence="5">The sequence shown here is derived from an EMBL/GenBank/DDBJ whole genome shotgun (WGS) entry which is preliminary data.</text>
</comment>
<dbReference type="GO" id="GO:0071978">
    <property type="term" value="P:bacterial-type flagellum-dependent swarming motility"/>
    <property type="evidence" value="ECO:0007669"/>
    <property type="project" value="TreeGrafter"/>
</dbReference>
<name>A0A4U0FB56_9BACL</name>
<dbReference type="PANTHER" id="PTHR30435">
    <property type="entry name" value="FLAGELLAR PROTEIN"/>
    <property type="match status" value="1"/>
</dbReference>
<dbReference type="GO" id="GO:0009288">
    <property type="term" value="C:bacterial-type flagellum"/>
    <property type="evidence" value="ECO:0007669"/>
    <property type="project" value="TreeGrafter"/>
</dbReference>
<evidence type="ECO:0000256" key="1">
    <source>
        <dbReference type="ARBA" id="ARBA00009677"/>
    </source>
</evidence>
<evidence type="ECO:0000259" key="2">
    <source>
        <dbReference type="Pfam" id="PF00460"/>
    </source>
</evidence>
<evidence type="ECO:0000259" key="4">
    <source>
        <dbReference type="Pfam" id="PF22692"/>
    </source>
</evidence>
<dbReference type="InterPro" id="IPR053967">
    <property type="entry name" value="LlgE_F_G-like_D1"/>
</dbReference>